<dbReference type="Proteomes" id="UP000194141">
    <property type="component" value="Unassembled WGS sequence"/>
</dbReference>
<dbReference type="Pfam" id="PF00533">
    <property type="entry name" value="BRCT"/>
    <property type="match status" value="1"/>
</dbReference>
<evidence type="ECO:0000256" key="7">
    <source>
        <dbReference type="ARBA" id="ARBA00022763"/>
    </source>
</evidence>
<dbReference type="SUPFAM" id="SSF56091">
    <property type="entry name" value="DNA ligase/mRNA capping enzyme, catalytic domain"/>
    <property type="match status" value="1"/>
</dbReference>
<feature type="binding site" evidence="14">
    <location>
        <position position="431"/>
    </location>
    <ligand>
        <name>Zn(2+)</name>
        <dbReference type="ChEBI" id="CHEBI:29105"/>
    </ligand>
</feature>
<dbReference type="InterPro" id="IPR001357">
    <property type="entry name" value="BRCT_dom"/>
</dbReference>
<evidence type="ECO:0000256" key="12">
    <source>
        <dbReference type="ARBA" id="ARBA00034005"/>
    </source>
</evidence>
<dbReference type="InterPro" id="IPR012340">
    <property type="entry name" value="NA-bd_OB-fold"/>
</dbReference>
<evidence type="ECO:0000256" key="13">
    <source>
        <dbReference type="ARBA" id="ARBA00060881"/>
    </source>
</evidence>
<evidence type="ECO:0000313" key="19">
    <source>
        <dbReference type="Proteomes" id="UP000194141"/>
    </source>
</evidence>
<evidence type="ECO:0000256" key="14">
    <source>
        <dbReference type="HAMAP-Rule" id="MF_01588"/>
    </source>
</evidence>
<dbReference type="Pfam" id="PF01653">
    <property type="entry name" value="DNA_ligase_aden"/>
    <property type="match status" value="1"/>
</dbReference>
<keyword evidence="11 14" id="KW-0234">DNA repair</keyword>
<keyword evidence="5 14" id="KW-0235">DNA replication</keyword>
<keyword evidence="7 14" id="KW-0227">DNA damage</keyword>
<dbReference type="InterPro" id="IPR041663">
    <property type="entry name" value="DisA/LigA_HHH"/>
</dbReference>
<keyword evidence="4 14" id="KW-0436">Ligase</keyword>
<dbReference type="InterPro" id="IPR001679">
    <property type="entry name" value="DNA_ligase"/>
</dbReference>
<comment type="cofactor">
    <cofactor evidence="14">
        <name>Mg(2+)</name>
        <dbReference type="ChEBI" id="CHEBI:18420"/>
    </cofactor>
    <cofactor evidence="14">
        <name>Mn(2+)</name>
        <dbReference type="ChEBI" id="CHEBI:29035"/>
    </cofactor>
</comment>
<dbReference type="PROSITE" id="PS01056">
    <property type="entry name" value="DNA_LIGASE_N2"/>
    <property type="match status" value="1"/>
</dbReference>
<evidence type="ECO:0000256" key="15">
    <source>
        <dbReference type="RuleBase" id="RU000618"/>
    </source>
</evidence>
<feature type="binding site" evidence="14">
    <location>
        <position position="115"/>
    </location>
    <ligand>
        <name>NAD(+)</name>
        <dbReference type="ChEBI" id="CHEBI:57540"/>
    </ligand>
</feature>
<dbReference type="Pfam" id="PF12826">
    <property type="entry name" value="HHH_2"/>
    <property type="match status" value="1"/>
</dbReference>
<dbReference type="InterPro" id="IPR013840">
    <property type="entry name" value="DNAligase_N"/>
</dbReference>
<evidence type="ECO:0000259" key="16">
    <source>
        <dbReference type="PROSITE" id="PS50172"/>
    </source>
</evidence>
<dbReference type="NCBIfam" id="TIGR00575">
    <property type="entry name" value="dnlj"/>
    <property type="match status" value="1"/>
</dbReference>
<dbReference type="SUPFAM" id="SSF50249">
    <property type="entry name" value="Nucleic acid-binding proteins"/>
    <property type="match status" value="1"/>
</dbReference>
<comment type="catalytic activity">
    <reaction evidence="12 14 15">
        <text>NAD(+) + (deoxyribonucleotide)n-3'-hydroxyl + 5'-phospho-(deoxyribonucleotide)m = (deoxyribonucleotide)n+m + AMP + beta-nicotinamide D-nucleotide.</text>
        <dbReference type="EC" id="6.5.1.2"/>
    </reaction>
</comment>
<dbReference type="Pfam" id="PF14520">
    <property type="entry name" value="HHH_5"/>
    <property type="match status" value="1"/>
</dbReference>
<feature type="domain" description="BRCT" evidence="16">
    <location>
        <begin position="585"/>
        <end position="660"/>
    </location>
</feature>
<dbReference type="PROSITE" id="PS50172">
    <property type="entry name" value="BRCT"/>
    <property type="match status" value="1"/>
</dbReference>
<comment type="caution">
    <text evidence="17">The sequence shown here is derived from an EMBL/GenBank/DDBJ whole genome shotgun (WGS) entry which is preliminary data.</text>
</comment>
<feature type="binding site" evidence="14">
    <location>
        <position position="410"/>
    </location>
    <ligand>
        <name>Zn(2+)</name>
        <dbReference type="ChEBI" id="CHEBI:29105"/>
    </ligand>
</feature>
<dbReference type="FunFam" id="2.40.50.140:FF:000012">
    <property type="entry name" value="DNA ligase"/>
    <property type="match status" value="1"/>
</dbReference>
<dbReference type="Gene3D" id="1.10.287.610">
    <property type="entry name" value="Helix hairpin bin"/>
    <property type="match status" value="1"/>
</dbReference>
<reference evidence="17 19" key="1">
    <citation type="journal article" date="2017" name="Front. Microbiol.">
        <title>Genome Sequence of Desulfurella amilsii Strain TR1 and Comparative Genomics of Desulfurellaceae Family.</title>
        <authorList>
            <person name="Florentino A.P."/>
            <person name="Stams A.J."/>
            <person name="Sanchez-Andrea I."/>
        </authorList>
    </citation>
    <scope>NUCLEOTIDE SEQUENCE [LARGE SCALE GENOMIC DNA]</scope>
    <source>
        <strain evidence="17 19">TR1</strain>
    </source>
</reference>
<evidence type="ECO:0000256" key="4">
    <source>
        <dbReference type="ARBA" id="ARBA00022598"/>
    </source>
</evidence>
<feature type="binding site" evidence="14">
    <location>
        <position position="426"/>
    </location>
    <ligand>
        <name>Zn(2+)</name>
        <dbReference type="ChEBI" id="CHEBI:29105"/>
    </ligand>
</feature>
<dbReference type="Gene3D" id="3.30.470.30">
    <property type="entry name" value="DNA ligase/mRNA capping enzyme"/>
    <property type="match status" value="1"/>
</dbReference>
<dbReference type="PANTHER" id="PTHR23389">
    <property type="entry name" value="CHROMOSOME TRANSMISSION FIDELITY FACTOR 18"/>
    <property type="match status" value="1"/>
</dbReference>
<keyword evidence="9 14" id="KW-0460">Magnesium</keyword>
<dbReference type="GO" id="GO:0046872">
    <property type="term" value="F:metal ion binding"/>
    <property type="evidence" value="ECO:0007669"/>
    <property type="project" value="UniProtKB-KW"/>
</dbReference>
<dbReference type="SMART" id="SM00532">
    <property type="entry name" value="LIGANc"/>
    <property type="match status" value="1"/>
</dbReference>
<dbReference type="InterPro" id="IPR036420">
    <property type="entry name" value="BRCT_dom_sf"/>
</dbReference>
<evidence type="ECO:0000256" key="9">
    <source>
        <dbReference type="ARBA" id="ARBA00022842"/>
    </source>
</evidence>
<accession>A0A1X4XYX2</accession>
<keyword evidence="8 14" id="KW-0862">Zinc</keyword>
<dbReference type="InterPro" id="IPR004150">
    <property type="entry name" value="NAD_DNA_ligase_OB"/>
</dbReference>
<evidence type="ECO:0000256" key="1">
    <source>
        <dbReference type="ARBA" id="ARBA00004067"/>
    </source>
</evidence>
<dbReference type="EMBL" id="MDSU01000004">
    <property type="protein sequence ID" value="OSS42794.1"/>
    <property type="molecule type" value="Genomic_DNA"/>
</dbReference>
<dbReference type="Pfam" id="PF22745">
    <property type="entry name" value="Nlig-Ia"/>
    <property type="match status" value="1"/>
</dbReference>
<dbReference type="PANTHER" id="PTHR23389:SF9">
    <property type="entry name" value="DNA LIGASE"/>
    <property type="match status" value="1"/>
</dbReference>
<gene>
    <name evidence="14" type="primary">ligA</name>
    <name evidence="18" type="ORF">DESAMIL20_338</name>
    <name evidence="17" type="ORF">DESAMIL20_414</name>
</gene>
<dbReference type="CDD" id="cd17748">
    <property type="entry name" value="BRCT_DNA_ligase_like"/>
    <property type="match status" value="1"/>
</dbReference>
<dbReference type="GO" id="GO:0003677">
    <property type="term" value="F:DNA binding"/>
    <property type="evidence" value="ECO:0007669"/>
    <property type="project" value="InterPro"/>
</dbReference>
<comment type="function">
    <text evidence="1 14">DNA ligase that catalyzes the formation of phosphodiester linkages between 5'-phosphoryl and 3'-hydroxyl groups in double-stranded DNA using NAD as a coenzyme and as the energy source for the reaction. It is essential for DNA replication and repair of damaged DNA.</text>
</comment>
<keyword evidence="14" id="KW-0464">Manganese</keyword>
<dbReference type="RefSeq" id="WP_086033154.1">
    <property type="nucleotide sequence ID" value="NZ_MDSU01000004.1"/>
</dbReference>
<dbReference type="AlphaFoldDB" id="A0A1X4XYX2"/>
<feature type="binding site" evidence="14">
    <location>
        <position position="292"/>
    </location>
    <ligand>
        <name>NAD(+)</name>
        <dbReference type="ChEBI" id="CHEBI:57540"/>
    </ligand>
</feature>
<dbReference type="FunFam" id="1.10.150.20:FF:000007">
    <property type="entry name" value="DNA ligase"/>
    <property type="match status" value="1"/>
</dbReference>
<dbReference type="CDD" id="cd00114">
    <property type="entry name" value="LIGANc"/>
    <property type="match status" value="1"/>
</dbReference>
<evidence type="ECO:0000256" key="5">
    <source>
        <dbReference type="ARBA" id="ARBA00022705"/>
    </source>
</evidence>
<keyword evidence="10 14" id="KW-0520">NAD</keyword>
<sequence>MQNQNIKNEIEQLREEINRHNYYYYVLNQPIISDDEYDALIRKLISLEAQYPQFFDENSPTQKVGSDISEKFEKVEHKYRMYSLEDAFSEKEVIEFDNRVKRNLDINDCLAYSVEPKFDGVSVNIIYENGKLKVASTRGDGIIGENITKNIKTLKNLPLVLIVKNPPSFLDVQGEVILTKEEFKKINEYREEIGLALFANPRNAAAGSLKQLDPKETAKRNLKVFVYYIRGIEAYTQPKTQTQSLQILKELGLPVSELNRYCKNIQEAIAYRQTFLKAREELPYEIDGMVFKVDDFSLQEKLSYTSKYPKWAIAFKFPPMQSSTTVEDIIFNVGRTGIVTPVAILKPVKIGGVTISRASLHTFDELFKKDIRIGDYVFVQRAGDVIPEVVSSIPEKRNGKEKHVVKPTNCPVCSSLLQEEGAYLICPNIDCRARIVESLKHFVQKNALNIEGLGDKIIQQLVAKKIVQSVSDIYKLDKNKLLQLDRMGEKLANKILENIEKSKRTTFAKFLYALGIKHVGEFVANKLANNFSLEGLMELKDEEKLMQIEGIGPEIAKSVVAFFKEQRNINTIKNLLENISFIDNKKSTKLLNETFVFTGILGIPRSKAKEIVENLGGVVKDSLSKDTNYLVVGDEPGSKLEKAKKLGILIISEDEFLKLVGNELRD</sequence>
<dbReference type="Gene3D" id="1.10.150.20">
    <property type="entry name" value="5' to 3' exonuclease, C-terminal subdomain"/>
    <property type="match status" value="2"/>
</dbReference>
<dbReference type="Gene3D" id="2.40.50.140">
    <property type="entry name" value="Nucleic acid-binding proteins"/>
    <property type="match status" value="1"/>
</dbReference>
<dbReference type="InterPro" id="IPR018239">
    <property type="entry name" value="DNA_ligase_AS"/>
</dbReference>
<dbReference type="PIRSF" id="PIRSF001604">
    <property type="entry name" value="LigA"/>
    <property type="match status" value="1"/>
</dbReference>
<dbReference type="FunFam" id="1.10.287.610:FF:000002">
    <property type="entry name" value="DNA ligase"/>
    <property type="match status" value="1"/>
</dbReference>
<dbReference type="Pfam" id="PF03120">
    <property type="entry name" value="OB_DNA_ligase"/>
    <property type="match status" value="1"/>
</dbReference>
<feature type="binding site" evidence="14">
    <location>
        <position position="175"/>
    </location>
    <ligand>
        <name>NAD(+)</name>
        <dbReference type="ChEBI" id="CHEBI:57540"/>
    </ligand>
</feature>
<dbReference type="EC" id="6.5.1.2" evidence="2 14"/>
<evidence type="ECO:0000256" key="8">
    <source>
        <dbReference type="ARBA" id="ARBA00022833"/>
    </source>
</evidence>
<dbReference type="Gene3D" id="3.40.50.10190">
    <property type="entry name" value="BRCT domain"/>
    <property type="match status" value="1"/>
</dbReference>
<organism evidence="17 19">
    <name type="scientific">Desulfurella amilsii</name>
    <dbReference type="NCBI Taxonomy" id="1562698"/>
    <lineage>
        <taxon>Bacteria</taxon>
        <taxon>Pseudomonadati</taxon>
        <taxon>Campylobacterota</taxon>
        <taxon>Desulfurellia</taxon>
        <taxon>Desulfurellales</taxon>
        <taxon>Desulfurellaceae</taxon>
        <taxon>Desulfurella</taxon>
    </lineage>
</organism>
<evidence type="ECO:0000256" key="11">
    <source>
        <dbReference type="ARBA" id="ARBA00023204"/>
    </source>
</evidence>
<keyword evidence="6 14" id="KW-0479">Metal-binding</keyword>
<feature type="binding site" evidence="14">
    <location>
        <position position="138"/>
    </location>
    <ligand>
        <name>NAD(+)</name>
        <dbReference type="ChEBI" id="CHEBI:57540"/>
    </ligand>
</feature>
<dbReference type="GO" id="GO:0006281">
    <property type="term" value="P:DNA repair"/>
    <property type="evidence" value="ECO:0007669"/>
    <property type="project" value="UniProtKB-KW"/>
</dbReference>
<feature type="binding site" evidence="14">
    <location>
        <position position="413"/>
    </location>
    <ligand>
        <name>Zn(2+)</name>
        <dbReference type="ChEBI" id="CHEBI:29105"/>
    </ligand>
</feature>
<dbReference type="InterPro" id="IPR033136">
    <property type="entry name" value="DNA_ligase_CS"/>
</dbReference>
<dbReference type="STRING" id="1562698.DESAMIL20_338"/>
<dbReference type="OrthoDB" id="9759736at2"/>
<dbReference type="NCBIfam" id="NF005932">
    <property type="entry name" value="PRK07956.1"/>
    <property type="match status" value="1"/>
</dbReference>
<dbReference type="EMBL" id="MDSU01000010">
    <property type="protein sequence ID" value="OSS42718.1"/>
    <property type="molecule type" value="Genomic_DNA"/>
</dbReference>
<dbReference type="GO" id="GO:0005829">
    <property type="term" value="C:cytosol"/>
    <property type="evidence" value="ECO:0007669"/>
    <property type="project" value="TreeGrafter"/>
</dbReference>
<evidence type="ECO:0000313" key="18">
    <source>
        <dbReference type="EMBL" id="OSS42794.1"/>
    </source>
</evidence>
<feature type="binding site" evidence="14">
    <location>
        <position position="316"/>
    </location>
    <ligand>
        <name>NAD(+)</name>
        <dbReference type="ChEBI" id="CHEBI:57540"/>
    </ligand>
</feature>
<dbReference type="SUPFAM" id="SSF52113">
    <property type="entry name" value="BRCT domain"/>
    <property type="match status" value="1"/>
</dbReference>
<dbReference type="HAMAP" id="MF_01588">
    <property type="entry name" value="DNA_ligase_A"/>
    <property type="match status" value="1"/>
</dbReference>
<evidence type="ECO:0000256" key="3">
    <source>
        <dbReference type="ARBA" id="ARBA00013308"/>
    </source>
</evidence>
<keyword evidence="19" id="KW-1185">Reference proteome</keyword>
<feature type="binding site" evidence="14">
    <location>
        <begin position="83"/>
        <end position="84"/>
    </location>
    <ligand>
        <name>NAD(+)</name>
        <dbReference type="ChEBI" id="CHEBI:57540"/>
    </ligand>
</feature>
<evidence type="ECO:0000256" key="2">
    <source>
        <dbReference type="ARBA" id="ARBA00012722"/>
    </source>
</evidence>
<name>A0A1X4XYX2_9BACT</name>
<dbReference type="SMART" id="SM00278">
    <property type="entry name" value="HhH1"/>
    <property type="match status" value="4"/>
</dbReference>
<dbReference type="GO" id="GO:0003911">
    <property type="term" value="F:DNA ligase (NAD+) activity"/>
    <property type="evidence" value="ECO:0007669"/>
    <property type="project" value="UniProtKB-UniRule"/>
</dbReference>
<evidence type="ECO:0000313" key="17">
    <source>
        <dbReference type="EMBL" id="OSS42718.1"/>
    </source>
</evidence>
<protein>
    <recommendedName>
        <fullName evidence="3 14">DNA ligase</fullName>
        <ecNumber evidence="2 14">6.5.1.2</ecNumber>
    </recommendedName>
    <alternativeName>
        <fullName evidence="14">Polydeoxyribonucleotide synthase [NAD(+)]</fullName>
    </alternativeName>
</protein>
<feature type="active site" description="N6-AMP-lysine intermediate" evidence="14">
    <location>
        <position position="117"/>
    </location>
</feature>
<proteinExistence type="inferred from homology"/>
<dbReference type="FunFam" id="3.30.470.30:FF:000001">
    <property type="entry name" value="DNA ligase"/>
    <property type="match status" value="1"/>
</dbReference>
<dbReference type="InterPro" id="IPR003583">
    <property type="entry name" value="Hlx-hairpin-Hlx_DNA-bd_motif"/>
</dbReference>
<dbReference type="InterPro" id="IPR010994">
    <property type="entry name" value="RuvA_2-like"/>
</dbReference>
<evidence type="ECO:0000256" key="10">
    <source>
        <dbReference type="ARBA" id="ARBA00023027"/>
    </source>
</evidence>
<dbReference type="PROSITE" id="PS01055">
    <property type="entry name" value="DNA_LIGASE_N1"/>
    <property type="match status" value="1"/>
</dbReference>
<feature type="binding site" evidence="14">
    <location>
        <begin position="34"/>
        <end position="38"/>
    </location>
    <ligand>
        <name>NAD(+)</name>
        <dbReference type="ChEBI" id="CHEBI:57540"/>
    </ligand>
</feature>
<dbReference type="SMART" id="SM00292">
    <property type="entry name" value="BRCT"/>
    <property type="match status" value="1"/>
</dbReference>
<dbReference type="InterPro" id="IPR013839">
    <property type="entry name" value="DNAligase_adenylation"/>
</dbReference>
<evidence type="ECO:0000256" key="6">
    <source>
        <dbReference type="ARBA" id="ARBA00022723"/>
    </source>
</evidence>
<comment type="similarity">
    <text evidence="13 14">Belongs to the NAD-dependent DNA ligase family. LigA subfamily.</text>
</comment>
<dbReference type="SUPFAM" id="SSF47781">
    <property type="entry name" value="RuvA domain 2-like"/>
    <property type="match status" value="1"/>
</dbReference>
<dbReference type="GO" id="GO:0006260">
    <property type="term" value="P:DNA replication"/>
    <property type="evidence" value="ECO:0007669"/>
    <property type="project" value="UniProtKB-KW"/>
</dbReference>